<name>A0A833MDU8_9FIRM</name>
<dbReference type="NCBIfam" id="TIGR01987">
    <property type="entry name" value="HI0074"/>
    <property type="match status" value="1"/>
</dbReference>
<keyword evidence="2" id="KW-1185">Reference proteome</keyword>
<comment type="caution">
    <text evidence="1">The sequence shown here is derived from an EMBL/GenBank/DDBJ whole genome shotgun (WGS) entry which is preliminary data.</text>
</comment>
<dbReference type="SUPFAM" id="SSF81593">
    <property type="entry name" value="Nucleotidyltransferase substrate binding subunit/domain"/>
    <property type="match status" value="1"/>
</dbReference>
<dbReference type="OrthoDB" id="9810452at2"/>
<dbReference type="AlphaFoldDB" id="A0A833MDU8"/>
<evidence type="ECO:0000313" key="2">
    <source>
        <dbReference type="Proteomes" id="UP000465601"/>
    </source>
</evidence>
<accession>A0A833MDU8</accession>
<evidence type="ECO:0000313" key="1">
    <source>
        <dbReference type="EMBL" id="KAB3529685.1"/>
    </source>
</evidence>
<dbReference type="Proteomes" id="UP000465601">
    <property type="component" value="Unassembled WGS sequence"/>
</dbReference>
<dbReference type="RefSeq" id="WP_151865987.1">
    <property type="nucleotide sequence ID" value="NZ_WBZB01000026.1"/>
</dbReference>
<protein>
    <submittedName>
        <fullName evidence="1">Nucleotidyltransferase</fullName>
    </submittedName>
</protein>
<reference evidence="1 2" key="1">
    <citation type="submission" date="2019-10" db="EMBL/GenBank/DDBJ databases">
        <title>Alkaliphilus serpentinus sp. nov. and Alkaliphilus pronyensis sp. nov., two novel anaerobic alkaliphilic species isolated from the serpentinized-hosted hydrothermal field of the Prony Bay (New Caledonia).</title>
        <authorList>
            <person name="Postec A."/>
        </authorList>
    </citation>
    <scope>NUCLEOTIDE SEQUENCE [LARGE SCALE GENOMIC DNA]</scope>
    <source>
        <strain evidence="1 2">LacT</strain>
    </source>
</reference>
<dbReference type="InterPro" id="IPR010235">
    <property type="entry name" value="HepT"/>
</dbReference>
<dbReference type="Gene3D" id="1.20.120.330">
    <property type="entry name" value="Nucleotidyltransferases domain 2"/>
    <property type="match status" value="1"/>
</dbReference>
<dbReference type="Pfam" id="PF08780">
    <property type="entry name" value="NTase_sub_bind"/>
    <property type="match status" value="1"/>
</dbReference>
<sequence>MNNKEIRWKQRYENFTKAYNQFDSAISMFENLSVLEKEGLIQRFEYTFELAWKTLKDYLESQSVMVSFPREVIKSAFHYGIIIDGEVWMDMLEKRNLLAHTYNEERFNLAMKKIKDEYYTAIKQVFCDLGDKI</sequence>
<dbReference type="EMBL" id="WBZB01000026">
    <property type="protein sequence ID" value="KAB3529685.1"/>
    <property type="molecule type" value="Genomic_DNA"/>
</dbReference>
<proteinExistence type="predicted"/>
<keyword evidence="1" id="KW-0808">Transferase</keyword>
<organism evidence="1 2">
    <name type="scientific">Alkaliphilus serpentinus</name>
    <dbReference type="NCBI Taxonomy" id="1482731"/>
    <lineage>
        <taxon>Bacteria</taxon>
        <taxon>Bacillati</taxon>
        <taxon>Bacillota</taxon>
        <taxon>Clostridia</taxon>
        <taxon>Peptostreptococcales</taxon>
        <taxon>Natronincolaceae</taxon>
        <taxon>Alkaliphilus</taxon>
    </lineage>
</organism>
<dbReference type="GO" id="GO:0016740">
    <property type="term" value="F:transferase activity"/>
    <property type="evidence" value="ECO:0007669"/>
    <property type="project" value="UniProtKB-KW"/>
</dbReference>
<gene>
    <name evidence="1" type="ORF">F8153_08785</name>
</gene>